<dbReference type="Proteomes" id="UP000577891">
    <property type="component" value="Unassembled WGS sequence"/>
</dbReference>
<proteinExistence type="predicted"/>
<comment type="caution">
    <text evidence="2">The sequence shown here is derived from an EMBL/GenBank/DDBJ whole genome shotgun (WGS) entry which is preliminary data.</text>
</comment>
<reference evidence="2 3" key="1">
    <citation type="submission" date="2020-04" db="EMBL/GenBank/DDBJ databases">
        <title>Description of novel Gluconacetobacter.</title>
        <authorList>
            <person name="Sombolestani A."/>
        </authorList>
    </citation>
    <scope>NUCLEOTIDE SEQUENCE [LARGE SCALE GENOMIC DNA]</scope>
    <source>
        <strain evidence="2 3">LMG 27724</strain>
    </source>
</reference>
<protein>
    <submittedName>
        <fullName evidence="2">Tail fiber protein</fullName>
    </submittedName>
</protein>
<gene>
    <name evidence="2" type="ORF">HLH35_06985</name>
</gene>
<keyword evidence="3" id="KW-1185">Reference proteome</keyword>
<name>A0A7W4IZH2_9PROT</name>
<evidence type="ECO:0000313" key="3">
    <source>
        <dbReference type="Proteomes" id="UP000577891"/>
    </source>
</evidence>
<feature type="domain" description="Phage tail collar" evidence="1">
    <location>
        <begin position="106"/>
        <end position="162"/>
    </location>
</feature>
<dbReference type="EMBL" id="JABEQE010000004">
    <property type="protein sequence ID" value="MBB2171865.1"/>
    <property type="molecule type" value="Genomic_DNA"/>
</dbReference>
<sequence>MAYSAARFVWPNSFSVDATGVPRAGARLFFYQSGSTTPLATYADAGLTVANPNPVVADASGQFGNVFLTGGAAYAVMLCDTAGNQIWTMDPVGAAGGDAGGGVPVGAIVDYAGTVAPAGWLLCCGQSVSRTVYAALFGVLGTLYGAGDGATTFGLPDLRGRATFGVDNMGGAAANLVTMAGSNVNGVQLGAVGGSQSAAAHTHDVTDPGHTHALTDPGHGHGPNHGSGFVVPQGSGGEMDAVFAGGGDVEEKATAQTATATTGLAATSATTGLTIVSAGSGDSQNMPPAMMLNRIIYAEVGG</sequence>
<dbReference type="InterPro" id="IPR011083">
    <property type="entry name" value="Phage_tail_collar_dom"/>
</dbReference>
<dbReference type="InterPro" id="IPR037053">
    <property type="entry name" value="Phage_tail_collar_dom_sf"/>
</dbReference>
<organism evidence="2 3">
    <name type="scientific">Gluconacetobacter asukensis</name>
    <dbReference type="NCBI Taxonomy" id="1017181"/>
    <lineage>
        <taxon>Bacteria</taxon>
        <taxon>Pseudomonadati</taxon>
        <taxon>Pseudomonadota</taxon>
        <taxon>Alphaproteobacteria</taxon>
        <taxon>Acetobacterales</taxon>
        <taxon>Acetobacteraceae</taxon>
        <taxon>Gluconacetobacter</taxon>
    </lineage>
</organism>
<dbReference type="RefSeq" id="WP_182978446.1">
    <property type="nucleotide sequence ID" value="NZ_BAABGB010000013.1"/>
</dbReference>
<dbReference type="SUPFAM" id="SSF88874">
    <property type="entry name" value="Receptor-binding domain of short tail fibre protein gp12"/>
    <property type="match status" value="1"/>
</dbReference>
<evidence type="ECO:0000313" key="2">
    <source>
        <dbReference type="EMBL" id="MBB2171865.1"/>
    </source>
</evidence>
<evidence type="ECO:0000259" key="1">
    <source>
        <dbReference type="Pfam" id="PF07484"/>
    </source>
</evidence>
<dbReference type="Pfam" id="PF07484">
    <property type="entry name" value="Collar"/>
    <property type="match status" value="1"/>
</dbReference>
<dbReference type="Gene3D" id="3.90.1340.10">
    <property type="entry name" value="Phage tail collar domain"/>
    <property type="match status" value="1"/>
</dbReference>
<dbReference type="AlphaFoldDB" id="A0A7W4IZH2"/>
<accession>A0A7W4IZH2</accession>